<dbReference type="PANTHER" id="PTHR33712">
    <property type="entry name" value="LIGHT-INDEPENDENT PROTOCHLOROPHYLLIDE REDUCTASE SUBUNIT B"/>
    <property type="match status" value="1"/>
</dbReference>
<keyword evidence="2" id="KW-0614">Plasmid</keyword>
<dbReference type="EMBL" id="CP023069">
    <property type="protein sequence ID" value="ASY67288.1"/>
    <property type="molecule type" value="Genomic_DNA"/>
</dbReference>
<dbReference type="Gene3D" id="1.20.89.10">
    <property type="entry name" value="Nitrogenase Molybdenum-iron Protein, subunit B, domain 4"/>
    <property type="match status" value="1"/>
</dbReference>
<proteinExistence type="predicted"/>
<accession>A0A249PMY3</accession>
<dbReference type="Gene3D" id="3.40.50.1980">
    <property type="entry name" value="Nitrogenase molybdenum iron protein domain"/>
    <property type="match status" value="1"/>
</dbReference>
<dbReference type="KEGG" id="esj:SJ05684_a39740"/>
<dbReference type="PANTHER" id="PTHR33712:SF7">
    <property type="entry name" value="LIGHT-INDEPENDENT PROTOCHLOROPHYLLIDE REDUCTASE SUBUNIT B"/>
    <property type="match status" value="1"/>
</dbReference>
<dbReference type="AlphaFoldDB" id="A0A249PMY3"/>
<name>A0A249PMY3_9HYPH</name>
<keyword evidence="3" id="KW-1185">Reference proteome</keyword>
<dbReference type="Pfam" id="PF00148">
    <property type="entry name" value="Oxidored_nitro"/>
    <property type="match status" value="1"/>
</dbReference>
<dbReference type="InterPro" id="IPR050152">
    <property type="entry name" value="ChlB/BchB/BchZ"/>
</dbReference>
<dbReference type="SUPFAM" id="SSF53807">
    <property type="entry name" value="Helical backbone' metal receptor"/>
    <property type="match status" value="1"/>
</dbReference>
<organism evidence="2 3">
    <name type="scientific">Sinorhizobium sojae CCBAU 05684</name>
    <dbReference type="NCBI Taxonomy" id="716928"/>
    <lineage>
        <taxon>Bacteria</taxon>
        <taxon>Pseudomonadati</taxon>
        <taxon>Pseudomonadota</taxon>
        <taxon>Alphaproteobacteria</taxon>
        <taxon>Hyphomicrobiales</taxon>
        <taxon>Rhizobiaceae</taxon>
        <taxon>Sinorhizobium/Ensifer group</taxon>
        <taxon>Sinorhizobium</taxon>
    </lineage>
</organism>
<protein>
    <submittedName>
        <fullName evidence="2">Nitrogenase (Molybdenum-iron) beta chain</fullName>
    </submittedName>
</protein>
<feature type="domain" description="Nitrogenase/oxidoreductase component 1" evidence="1">
    <location>
        <begin position="1"/>
        <end position="165"/>
    </location>
</feature>
<evidence type="ECO:0000313" key="3">
    <source>
        <dbReference type="Proteomes" id="UP000217211"/>
    </source>
</evidence>
<geneLocation type="plasmid" evidence="3">
    <name>psj05684a</name>
</geneLocation>
<gene>
    <name evidence="2" type="ORF">SJ05684_a39740</name>
</gene>
<sequence length="187" mass="21317">MKVSAISGREIPETIRLERGRLVDAMADSQSWLHGKTYAIYGDPDFVYAMARFVMETGGEPRHCLATNGTAAWQAEMTELLASSPFGKQAKVWPGKDLWALRSLLFTEPVDLLIGNSYGKYLERDTGTPLIRLMFPIFDRHHHHRFPLMGYQGGLRLLTTILDTIFDRLDRETMQTAVTDYSYDLTR</sequence>
<dbReference type="Proteomes" id="UP000217211">
    <property type="component" value="Plasmid pSJ05684a"/>
</dbReference>
<evidence type="ECO:0000259" key="1">
    <source>
        <dbReference type="Pfam" id="PF00148"/>
    </source>
</evidence>
<reference evidence="2 3" key="1">
    <citation type="submission" date="2017-08" db="EMBL/GenBank/DDBJ databases">
        <title>Multipartite genome sequences of Sinorhizobium species nodulating soybeans.</title>
        <authorList>
            <person name="Tian C.F."/>
        </authorList>
    </citation>
    <scope>NUCLEOTIDE SEQUENCE [LARGE SCALE GENOMIC DNA]</scope>
    <source>
        <strain evidence="2 3">CCBAU 05684</strain>
        <plasmid evidence="3">psj05684a</plasmid>
    </source>
</reference>
<evidence type="ECO:0000313" key="2">
    <source>
        <dbReference type="EMBL" id="ASY67288.1"/>
    </source>
</evidence>
<dbReference type="InterPro" id="IPR000510">
    <property type="entry name" value="Nase/OxRdtase_comp1"/>
</dbReference>
<dbReference type="GO" id="GO:0016491">
    <property type="term" value="F:oxidoreductase activity"/>
    <property type="evidence" value="ECO:0007669"/>
    <property type="project" value="InterPro"/>
</dbReference>